<dbReference type="RefSeq" id="WP_011968975.1">
    <property type="nucleotide sequence ID" value="NZ_CP073279.1"/>
</dbReference>
<organism evidence="1 4">
    <name type="scientific">Clostridium beijerinckii</name>
    <name type="common">Clostridium MP</name>
    <dbReference type="NCBI Taxonomy" id="1520"/>
    <lineage>
        <taxon>Bacteria</taxon>
        <taxon>Bacillati</taxon>
        <taxon>Bacillota</taxon>
        <taxon>Clostridia</taxon>
        <taxon>Eubacteriales</taxon>
        <taxon>Clostridiaceae</taxon>
        <taxon>Clostridium</taxon>
    </lineage>
</organism>
<reference evidence="3" key="2">
    <citation type="submission" date="2020-06" db="EMBL/GenBank/DDBJ databases">
        <title>Genomic insights into acetone-butanol-ethanol (ABE) fermentation by sequencing solventogenic clostridia strains.</title>
        <authorList>
            <person name="Brown S."/>
        </authorList>
    </citation>
    <scope>NUCLEOTIDE SEQUENCE</scope>
    <source>
        <strain evidence="3">DJ123</strain>
    </source>
</reference>
<dbReference type="EMBL" id="JABTDW010000001">
    <property type="protein sequence ID" value="NSB15908.1"/>
    <property type="molecule type" value="Genomic_DNA"/>
</dbReference>
<proteinExistence type="predicted"/>
<dbReference type="InterPro" id="IPR038559">
    <property type="entry name" value="XkdN-like_sf"/>
</dbReference>
<dbReference type="AlphaFoldDB" id="A0A1S8NYW0"/>
<dbReference type="OMA" id="IREECTT"/>
<dbReference type="Proteomes" id="UP000631418">
    <property type="component" value="Unassembled WGS sequence"/>
</dbReference>
<evidence type="ECO:0000313" key="4">
    <source>
        <dbReference type="Proteomes" id="UP000631418"/>
    </source>
</evidence>
<name>A0A1S8NYW0_CLOBE</name>
<accession>A0A1S8NYW0</accession>
<evidence type="ECO:0000313" key="1">
    <source>
        <dbReference type="EMBL" id="MBF7812248.1"/>
    </source>
</evidence>
<dbReference type="Gene3D" id="3.30.2220.30">
    <property type="match status" value="1"/>
</dbReference>
<dbReference type="Proteomes" id="UP000822184">
    <property type="component" value="Unassembled WGS sequence"/>
</dbReference>
<dbReference type="EMBL" id="JADOEF010000004">
    <property type="protein sequence ID" value="MBF7812248.1"/>
    <property type="molecule type" value="Genomic_DNA"/>
</dbReference>
<reference evidence="2" key="4">
    <citation type="journal article" date="2022" name="Nat. Biotechnol.">
        <title>Carbon-negative production of acetone and isopropanol by gas fermentation at industrial pilot scale.</title>
        <authorList>
            <person name="Liew F.E."/>
            <person name="Nogle R."/>
            <person name="Abdalla T."/>
            <person name="Rasor B.J."/>
            <person name="Canter C."/>
            <person name="Jensen R.O."/>
            <person name="Wang L."/>
            <person name="Strutz J."/>
            <person name="Chirania P."/>
            <person name="De Tissera S."/>
            <person name="Mueller A.P."/>
            <person name="Ruan Z."/>
            <person name="Gao A."/>
            <person name="Tran L."/>
            <person name="Engle N.L."/>
            <person name="Bromley J.C."/>
            <person name="Daniell J."/>
            <person name="Conrado R."/>
            <person name="Tschaplinski T.J."/>
            <person name="Giannone R.J."/>
            <person name="Hettich R.L."/>
            <person name="Karim A.S."/>
            <person name="Simpson S.D."/>
            <person name="Brown S.D."/>
            <person name="Leang C."/>
            <person name="Jewett M.C."/>
            <person name="Kopke M."/>
        </authorList>
    </citation>
    <scope>NUCLEOTIDE SEQUENCE</scope>
    <source>
        <strain evidence="2">DJ080</strain>
    </source>
</reference>
<dbReference type="InterPro" id="IPR014986">
    <property type="entry name" value="XkdN-like"/>
</dbReference>
<dbReference type="EMBL" id="JABSWW010000001">
    <property type="protein sequence ID" value="NRT90942.1"/>
    <property type="molecule type" value="Genomic_DNA"/>
</dbReference>
<dbReference type="Proteomes" id="UP001193748">
    <property type="component" value="Unassembled WGS sequence"/>
</dbReference>
<dbReference type="Pfam" id="PF08890">
    <property type="entry name" value="Phage_TAC_5"/>
    <property type="match status" value="1"/>
</dbReference>
<reference evidence="2" key="1">
    <citation type="submission" date="2020-05" db="EMBL/GenBank/DDBJ databases">
        <authorList>
            <person name="Brown S."/>
            <person name="Huntemann M."/>
            <person name="Clum A."/>
            <person name="Spunde A."/>
            <person name="Palaniappan K."/>
            <person name="Ritter S."/>
            <person name="Mikhailova N."/>
            <person name="Chen I.-M."/>
            <person name="Stamatis D."/>
            <person name="Reddy T."/>
            <person name="O'Malley R."/>
            <person name="Daum C."/>
            <person name="Shapiro N."/>
            <person name="Ivanova N."/>
            <person name="Kyrpides N."/>
            <person name="Woyke T."/>
        </authorList>
    </citation>
    <scope>NUCLEOTIDE SEQUENCE</scope>
    <source>
        <strain evidence="2">DJ080</strain>
    </source>
</reference>
<reference evidence="1" key="3">
    <citation type="submission" date="2020-11" db="EMBL/GenBank/DDBJ databases">
        <authorList>
            <person name="Thieme N."/>
            <person name="Liebl W."/>
            <person name="Zverlov V."/>
        </authorList>
    </citation>
    <scope>NUCLEOTIDE SEQUENCE</scope>
    <source>
        <strain evidence="1">NT08</strain>
    </source>
</reference>
<sequence>MKKNEKDEVLAMKEEDILAKLLETHDVPTANIQVPRLGIAIDLKGLTEKEISGIREECTTRRKINGKIETKLNNADFDAALIIGATTNFNWNNPKLIEPLKLSDGKAYIRKKLLAGEISFLANKVLELSGFNDELEEKEDIKN</sequence>
<comment type="caution">
    <text evidence="1">The sequence shown here is derived from an EMBL/GenBank/DDBJ whole genome shotgun (WGS) entry which is preliminary data.</text>
</comment>
<gene>
    <name evidence="2" type="ORF">B0H41_004621</name>
    <name evidence="3" type="ORF">BCD95_004167</name>
    <name evidence="1" type="ORF">IS491_27035</name>
</gene>
<evidence type="ECO:0000313" key="3">
    <source>
        <dbReference type="EMBL" id="NSB15908.1"/>
    </source>
</evidence>
<protein>
    <submittedName>
        <fullName evidence="1">Uncharacterized protein</fullName>
    </submittedName>
</protein>
<evidence type="ECO:0000313" key="2">
    <source>
        <dbReference type="EMBL" id="NRT90942.1"/>
    </source>
</evidence>